<keyword evidence="4" id="KW-1185">Reference proteome</keyword>
<feature type="region of interest" description="Disordered" evidence="1">
    <location>
        <begin position="1095"/>
        <end position="1117"/>
    </location>
</feature>
<feature type="compositionally biased region" description="Basic and acidic residues" evidence="1">
    <location>
        <begin position="484"/>
        <end position="493"/>
    </location>
</feature>
<dbReference type="EMBL" id="CAJNDS010002256">
    <property type="protein sequence ID" value="CAE7394976.1"/>
    <property type="molecule type" value="Genomic_DNA"/>
</dbReference>
<name>A0A812QMT9_9DINO</name>
<gene>
    <name evidence="3" type="ORF">SNAT2548_LOCUS21514</name>
</gene>
<protein>
    <submittedName>
        <fullName evidence="3">Uncharacterized protein</fullName>
    </submittedName>
</protein>
<feature type="region of interest" description="Disordered" evidence="1">
    <location>
        <begin position="428"/>
        <end position="543"/>
    </location>
</feature>
<evidence type="ECO:0000256" key="2">
    <source>
        <dbReference type="SAM" id="Phobius"/>
    </source>
</evidence>
<feature type="compositionally biased region" description="Polar residues" evidence="1">
    <location>
        <begin position="474"/>
        <end position="483"/>
    </location>
</feature>
<feature type="compositionally biased region" description="Low complexity" evidence="1">
    <location>
        <begin position="897"/>
        <end position="908"/>
    </location>
</feature>
<keyword evidence="2" id="KW-0812">Transmembrane</keyword>
<comment type="caution">
    <text evidence="3">The sequence shown here is derived from an EMBL/GenBank/DDBJ whole genome shotgun (WGS) entry which is preliminary data.</text>
</comment>
<evidence type="ECO:0000313" key="3">
    <source>
        <dbReference type="EMBL" id="CAE7394976.1"/>
    </source>
</evidence>
<feature type="transmembrane region" description="Helical" evidence="2">
    <location>
        <begin position="5"/>
        <end position="24"/>
    </location>
</feature>
<keyword evidence="2" id="KW-0472">Membrane</keyword>
<feature type="compositionally biased region" description="Low complexity" evidence="1">
    <location>
        <begin position="1095"/>
        <end position="1104"/>
    </location>
</feature>
<feature type="compositionally biased region" description="Basic residues" evidence="1">
    <location>
        <begin position="526"/>
        <end position="537"/>
    </location>
</feature>
<keyword evidence="2" id="KW-1133">Transmembrane helix</keyword>
<feature type="compositionally biased region" description="Low complexity" evidence="1">
    <location>
        <begin position="385"/>
        <end position="400"/>
    </location>
</feature>
<feature type="region of interest" description="Disordered" evidence="1">
    <location>
        <begin position="883"/>
        <end position="958"/>
    </location>
</feature>
<evidence type="ECO:0000313" key="4">
    <source>
        <dbReference type="Proteomes" id="UP000604046"/>
    </source>
</evidence>
<feature type="compositionally biased region" description="Basic residues" evidence="1">
    <location>
        <begin position="298"/>
        <end position="309"/>
    </location>
</feature>
<feature type="region of interest" description="Disordered" evidence="1">
    <location>
        <begin position="252"/>
        <end position="400"/>
    </location>
</feature>
<feature type="compositionally biased region" description="Basic and acidic residues" evidence="1">
    <location>
        <begin position="428"/>
        <end position="437"/>
    </location>
</feature>
<evidence type="ECO:0000256" key="1">
    <source>
        <dbReference type="SAM" id="MobiDB-lite"/>
    </source>
</evidence>
<dbReference type="Proteomes" id="UP000604046">
    <property type="component" value="Unassembled WGS sequence"/>
</dbReference>
<dbReference type="AlphaFoldDB" id="A0A812QMT9"/>
<reference evidence="3" key="1">
    <citation type="submission" date="2021-02" db="EMBL/GenBank/DDBJ databases">
        <authorList>
            <person name="Dougan E. K."/>
            <person name="Rhodes N."/>
            <person name="Thang M."/>
            <person name="Chan C."/>
        </authorList>
    </citation>
    <scope>NUCLEOTIDE SEQUENCE</scope>
</reference>
<organism evidence="3 4">
    <name type="scientific">Symbiodinium natans</name>
    <dbReference type="NCBI Taxonomy" id="878477"/>
    <lineage>
        <taxon>Eukaryota</taxon>
        <taxon>Sar</taxon>
        <taxon>Alveolata</taxon>
        <taxon>Dinophyceae</taxon>
        <taxon>Suessiales</taxon>
        <taxon>Symbiodiniaceae</taxon>
        <taxon>Symbiodinium</taxon>
    </lineage>
</organism>
<sequence>MASMLLVYMMLALWAGIMILPLQWQTGRQLKCLVVMHLLQQASNGSTGHVSWRLLQTRMLAPASPVSIMHKPWPQLLRTARTSADCFTLQNKCWTETYTCDIWQPCIGTTPMMSRAFALHATSFERATTKHSDGIGSKDTSCCLRHLAGKMGHIDGCTWWTTIEQRQDLCNSSASLLFCTMQLSFPATDCTQQAYCFSCSKQTRGCYSDALHIRKATGIWWNLQFWYALHPISQSPYTSECYTMVNRGRSPLPRHGYRSTRTDASRSRTRSRVPLRRRDPQPVRSPLPRLCGEPGRRPLPRHRPQRAARQRTPSQSPTPDHARELHTGEAGGFFRWPRNIQPDDDLSEASVDAGMISPSQSPSPRHTCPAKLTSPSPRHRPCAHNNIRSPATSSSSNSSSTTIIRVVGAMPRDRSLEPAAPVILREARQPSREREPVALEPATRSPGGIRPHRIHRVRPLERTGQRKPVGSAGEVSSRQSNTLVEKEAEERRLASISTMLTHRKKQKDEKKTNQALESDAQPIPKKTVKKTRVKSKAKAKERTRVKEFPTGTMLITSKKPKSYKECRVVSSTEAYAMSLQELQQQAKDRRLRQLQRLQATAATVAETSLDERPSQPGDTEEVIQQGANLGNGEAPNVATVSVELAATLPDAGPEDKVDDATAINQRTSIEGEVATDVNTAALDQSTSPDNQPVADTNAVSDVAGESVQMDLSAQLEKYTVPMVHHALVAIHVWVFEVDCVTRCHCRTVVLFVKRSMDNVCRRKQYHCHRSLVTPTCEHLQSHYVLQQVTPPTLSDPSRYTTSLHYGLDPSSCNIDHEQLQLICRMITVADSYYSHTMYGHADTDFHLGIYQAQNPYIDCSVAGTTACIATACPVQCLPKEGQTTRRLRHRSEGGHDSPTTTSRMTPMPGWKAKSSTALRRHLQKKETPPPDPVSQDEGPAPPREVEPQPILPSLQCRLPGLRPPAWTWASSRDAEPRPMLPKPRLRHRGILAQLPRPLLHDPSSHAEGHPPQQGRHHYRFLGFGVGHPPIADVGQRLQTWHLEFNEGPTISVAGQPTRSWFFHLRQGFVHNVDGALTAHHDVVLEPVRVVRGTSLPMSTTSMPTQITSERTPPRAED</sequence>
<proteinExistence type="predicted"/>
<accession>A0A812QMT9</accession>